<dbReference type="AlphaFoldDB" id="A0A840NMR9"/>
<comment type="caution">
    <text evidence="1">The sequence shown here is derived from an EMBL/GenBank/DDBJ whole genome shotgun (WGS) entry which is preliminary data.</text>
</comment>
<sequence length="74" mass="8302">MPSDHRVPTTARRAERTAAVDAAGLRTALIPRRGARRFGRIRMFDEFRGYPAIPSISETAEYSGTDRSSARHRT</sequence>
<protein>
    <submittedName>
        <fullName evidence="1">Uncharacterized protein</fullName>
    </submittedName>
</protein>
<organism evidence="1 2">
    <name type="scientific">Saccharopolyspora gloriosae</name>
    <dbReference type="NCBI Taxonomy" id="455344"/>
    <lineage>
        <taxon>Bacteria</taxon>
        <taxon>Bacillati</taxon>
        <taxon>Actinomycetota</taxon>
        <taxon>Actinomycetes</taxon>
        <taxon>Pseudonocardiales</taxon>
        <taxon>Pseudonocardiaceae</taxon>
        <taxon>Saccharopolyspora</taxon>
    </lineage>
</organism>
<proteinExistence type="predicted"/>
<reference evidence="1 2" key="1">
    <citation type="submission" date="2020-08" db="EMBL/GenBank/DDBJ databases">
        <title>Sequencing the genomes of 1000 actinobacteria strains.</title>
        <authorList>
            <person name="Klenk H.-P."/>
        </authorList>
    </citation>
    <scope>NUCLEOTIDE SEQUENCE [LARGE SCALE GENOMIC DNA]</scope>
    <source>
        <strain evidence="1 2">DSM 45582</strain>
    </source>
</reference>
<dbReference type="RefSeq" id="WP_184484473.1">
    <property type="nucleotide sequence ID" value="NZ_JACHIV010000001.1"/>
</dbReference>
<name>A0A840NMR9_9PSEU</name>
<evidence type="ECO:0000313" key="1">
    <source>
        <dbReference type="EMBL" id="MBB5072854.1"/>
    </source>
</evidence>
<dbReference type="Proteomes" id="UP000580474">
    <property type="component" value="Unassembled WGS sequence"/>
</dbReference>
<dbReference type="EMBL" id="JACHIV010000001">
    <property type="protein sequence ID" value="MBB5072854.1"/>
    <property type="molecule type" value="Genomic_DNA"/>
</dbReference>
<gene>
    <name evidence="1" type="ORF">BJ969_005942</name>
</gene>
<accession>A0A840NMR9</accession>
<keyword evidence="2" id="KW-1185">Reference proteome</keyword>
<evidence type="ECO:0000313" key="2">
    <source>
        <dbReference type="Proteomes" id="UP000580474"/>
    </source>
</evidence>